<keyword evidence="1 3" id="KW-0808">Transferase</keyword>
<dbReference type="PANTHER" id="PTHR46401">
    <property type="entry name" value="GLYCOSYLTRANSFERASE WBBK-RELATED"/>
    <property type="match status" value="1"/>
</dbReference>
<comment type="caution">
    <text evidence="3">The sequence shown here is derived from an EMBL/GenBank/DDBJ whole genome shotgun (WGS) entry which is preliminary data.</text>
</comment>
<dbReference type="SUPFAM" id="SSF53756">
    <property type="entry name" value="UDP-Glycosyltransferase/glycogen phosphorylase"/>
    <property type="match status" value="1"/>
</dbReference>
<gene>
    <name evidence="3" type="ORF">QUF16_10270</name>
</gene>
<evidence type="ECO:0000313" key="3">
    <source>
        <dbReference type="EMBL" id="MDM7454738.1"/>
    </source>
</evidence>
<dbReference type="AlphaFoldDB" id="A0AAP4N4V5"/>
<dbReference type="Proteomes" id="UP001231451">
    <property type="component" value="Unassembled WGS sequence"/>
</dbReference>
<evidence type="ECO:0000313" key="4">
    <source>
        <dbReference type="Proteomes" id="UP001231451"/>
    </source>
</evidence>
<dbReference type="EC" id="2.4.-.-" evidence="3"/>
<protein>
    <submittedName>
        <fullName evidence="3">Glycosyltransferase family 4 protein</fullName>
        <ecNumber evidence="3">2.4.-.-</ecNumber>
    </submittedName>
</protein>
<feature type="domain" description="Glycosyl transferase family 1" evidence="2">
    <location>
        <begin position="210"/>
        <end position="352"/>
    </location>
</feature>
<dbReference type="KEGG" id="lcl:LOCK919_2223"/>
<evidence type="ECO:0000259" key="2">
    <source>
        <dbReference type="Pfam" id="PF00534"/>
    </source>
</evidence>
<keyword evidence="3" id="KW-0328">Glycosyltransferase</keyword>
<reference evidence="3" key="1">
    <citation type="submission" date="2023-06" db="EMBL/GenBank/DDBJ databases">
        <title>Draft Genome Sequences of lactic acid bacteria strains isolated from fermented milk products.</title>
        <authorList>
            <person name="Elcheninov A.G."/>
            <person name="Klyukina A."/>
            <person name="Zayulina K.S."/>
            <person name="Gavirova L.A."/>
            <person name="Shcherbakova P.A."/>
            <person name="Shestakov A.I."/>
            <person name="Kublanov I.V."/>
            <person name="Kochetkova T.V."/>
        </authorList>
    </citation>
    <scope>NUCLEOTIDE SEQUENCE</scope>
    <source>
        <strain evidence="3">TOM.1374</strain>
    </source>
</reference>
<name>A0AAP4N4V5_LACPA</name>
<dbReference type="Pfam" id="PF00534">
    <property type="entry name" value="Glycos_transf_1"/>
    <property type="match status" value="1"/>
</dbReference>
<dbReference type="RefSeq" id="WP_020751662.1">
    <property type="nucleotide sequence ID" value="NC_021721.1"/>
</dbReference>
<sequence>MNIGFAVRSDFLTRMGGDSVQLLNTKKYLEDDFGVQCTIITSVDDVRNESLDVLHIFNMQPQTVDDGLKYAEMARKLNIKVALSPIYWRLDESFIIGAFSRRGLIDVSRKVVTPTSILLRSILRHLPTKKGFFSRDAYQKANKLLSYANIILPNSPEEKQILQETFPSVLNLDSKWAVVPNSVDKEKFYQQKNFSRDLPKKLEVISSLSGKYILCAARIEPLKNQLRILKALKKYPDLPVVFVGSDKGDAKYNSAVKKYAEKRGNTFFIGEVSQEEMAFVYSNAAVHVLPSFQESSGLASIESLFCGTPIVTSSAYFCPVKFYKFDEYGYQCNPYKIASITESISSALSQSKPKISDDYRSFFSYRNAALHTYEAYKEIV</sequence>
<proteinExistence type="predicted"/>
<dbReference type="Gene3D" id="3.40.50.2000">
    <property type="entry name" value="Glycogen Phosphorylase B"/>
    <property type="match status" value="1"/>
</dbReference>
<dbReference type="PANTHER" id="PTHR46401:SF2">
    <property type="entry name" value="GLYCOSYLTRANSFERASE WBBK-RELATED"/>
    <property type="match status" value="1"/>
</dbReference>
<dbReference type="GO" id="GO:0009103">
    <property type="term" value="P:lipopolysaccharide biosynthetic process"/>
    <property type="evidence" value="ECO:0007669"/>
    <property type="project" value="TreeGrafter"/>
</dbReference>
<dbReference type="EMBL" id="JAUCBG010000014">
    <property type="protein sequence ID" value="MDM7454738.1"/>
    <property type="molecule type" value="Genomic_DNA"/>
</dbReference>
<accession>A0AAP4N4V5</accession>
<dbReference type="CDD" id="cd03801">
    <property type="entry name" value="GT4_PimA-like"/>
    <property type="match status" value="1"/>
</dbReference>
<dbReference type="InterPro" id="IPR001296">
    <property type="entry name" value="Glyco_trans_1"/>
</dbReference>
<organism evidence="3 4">
    <name type="scientific">Lacticaseibacillus paracasei</name>
    <name type="common">Lactobacillus paracasei</name>
    <dbReference type="NCBI Taxonomy" id="1597"/>
    <lineage>
        <taxon>Bacteria</taxon>
        <taxon>Bacillati</taxon>
        <taxon>Bacillota</taxon>
        <taxon>Bacilli</taxon>
        <taxon>Lactobacillales</taxon>
        <taxon>Lactobacillaceae</taxon>
        <taxon>Lacticaseibacillus</taxon>
    </lineage>
</organism>
<dbReference type="GO" id="GO:0016757">
    <property type="term" value="F:glycosyltransferase activity"/>
    <property type="evidence" value="ECO:0007669"/>
    <property type="project" value="UniProtKB-KW"/>
</dbReference>
<evidence type="ECO:0000256" key="1">
    <source>
        <dbReference type="ARBA" id="ARBA00022679"/>
    </source>
</evidence>